<keyword evidence="2" id="KW-1185">Reference proteome</keyword>
<proteinExistence type="predicted"/>
<reference evidence="2" key="1">
    <citation type="submission" date="2015-07" db="EMBL/GenBank/DDBJ databases">
        <title>Genome Of Nitrogen-Fixing Cyanobacterium Nostoc piscinale CENA21 From Solimoes/Amazon River Floodplain Sediments And Comparative Genomics To Uncover Biosynthetic Natural Products Potential.</title>
        <authorList>
            <person name="Leao T.F."/>
            <person name="Leao P.N."/>
            <person name="Guimaraes P.I."/>
            <person name="de Melo A.G.C."/>
            <person name="Ramos R.T.J."/>
            <person name="Silva A."/>
            <person name="Fiore M.F."/>
            <person name="Schneider M.P.C."/>
        </authorList>
    </citation>
    <scope>NUCLEOTIDE SEQUENCE [LARGE SCALE GENOMIC DNA]</scope>
    <source>
        <strain evidence="2">CENA21</strain>
    </source>
</reference>
<dbReference type="KEGG" id="npz:ACX27_17810"/>
<evidence type="ECO:0000313" key="1">
    <source>
        <dbReference type="EMBL" id="ALF54278.1"/>
    </source>
</evidence>
<name>A0A0M4SSU8_9NOSO</name>
<dbReference type="Proteomes" id="UP000062645">
    <property type="component" value="Chromosome"/>
</dbReference>
<gene>
    <name evidence="1" type="ORF">ACX27_17810</name>
</gene>
<sequence length="69" mass="8101">MNWLMTLRIKIQAQTSTEDINTRERVKIESNKFRASTAVHQTKKLILAKVIDLTATYFHTKQTHITHHI</sequence>
<dbReference type="AlphaFoldDB" id="A0A0M4SSU8"/>
<dbReference type="PATRIC" id="fig|224013.5.peg.4258"/>
<reference evidence="1 2" key="2">
    <citation type="journal article" date="2016" name="Genome Announc.">
        <title>Draft Genome Sequence of the N2-Fixing Cyanobacterium Nostoc piscinale CENA21, Isolated from the Brazilian Amazon Floodplain.</title>
        <authorList>
            <person name="Leao T."/>
            <person name="Guimaraes P.I."/>
            <person name="de Melo A.G."/>
            <person name="Ramos R.T."/>
            <person name="Leao P.N."/>
            <person name="Silva A."/>
            <person name="Fiore M.F."/>
            <person name="Schneider M.P."/>
        </authorList>
    </citation>
    <scope>NUCLEOTIDE SEQUENCE [LARGE SCALE GENOMIC DNA]</scope>
    <source>
        <strain evidence="1 2">CENA21</strain>
    </source>
</reference>
<evidence type="ECO:0000313" key="2">
    <source>
        <dbReference type="Proteomes" id="UP000062645"/>
    </source>
</evidence>
<dbReference type="EMBL" id="CP012036">
    <property type="protein sequence ID" value="ALF54278.1"/>
    <property type="molecule type" value="Genomic_DNA"/>
</dbReference>
<accession>A0A0M4SSU8</accession>
<dbReference type="STRING" id="224013.ACX27_17810"/>
<organism evidence="1 2">
    <name type="scientific">Nostoc piscinale CENA21</name>
    <dbReference type="NCBI Taxonomy" id="224013"/>
    <lineage>
        <taxon>Bacteria</taxon>
        <taxon>Bacillati</taxon>
        <taxon>Cyanobacteriota</taxon>
        <taxon>Cyanophyceae</taxon>
        <taxon>Nostocales</taxon>
        <taxon>Nostocaceae</taxon>
        <taxon>Nostoc</taxon>
    </lineage>
</organism>
<protein>
    <submittedName>
        <fullName evidence="1">Uncharacterized protein</fullName>
    </submittedName>
</protein>